<evidence type="ECO:0000313" key="1">
    <source>
        <dbReference type="EMBL" id="GER28409.1"/>
    </source>
</evidence>
<dbReference type="Proteomes" id="UP000325081">
    <property type="component" value="Unassembled WGS sequence"/>
</dbReference>
<proteinExistence type="predicted"/>
<reference evidence="2" key="1">
    <citation type="journal article" date="2019" name="Curr. Biol.">
        <title>Genome Sequence of Striga asiatica Provides Insight into the Evolution of Plant Parasitism.</title>
        <authorList>
            <person name="Yoshida S."/>
            <person name="Kim S."/>
            <person name="Wafula E.K."/>
            <person name="Tanskanen J."/>
            <person name="Kim Y.M."/>
            <person name="Honaas L."/>
            <person name="Yang Z."/>
            <person name="Spallek T."/>
            <person name="Conn C.E."/>
            <person name="Ichihashi Y."/>
            <person name="Cheong K."/>
            <person name="Cui S."/>
            <person name="Der J.P."/>
            <person name="Gundlach H."/>
            <person name="Jiao Y."/>
            <person name="Hori C."/>
            <person name="Ishida J.K."/>
            <person name="Kasahara H."/>
            <person name="Kiba T."/>
            <person name="Kim M.S."/>
            <person name="Koo N."/>
            <person name="Laohavisit A."/>
            <person name="Lee Y.H."/>
            <person name="Lumba S."/>
            <person name="McCourt P."/>
            <person name="Mortimer J.C."/>
            <person name="Mutuku J.M."/>
            <person name="Nomura T."/>
            <person name="Sasaki-Sekimoto Y."/>
            <person name="Seto Y."/>
            <person name="Wang Y."/>
            <person name="Wakatake T."/>
            <person name="Sakakibara H."/>
            <person name="Demura T."/>
            <person name="Yamaguchi S."/>
            <person name="Yoneyama K."/>
            <person name="Manabe R.I."/>
            <person name="Nelson D.C."/>
            <person name="Schulman A.H."/>
            <person name="Timko M.P."/>
            <person name="dePamphilis C.W."/>
            <person name="Choi D."/>
            <person name="Shirasu K."/>
        </authorList>
    </citation>
    <scope>NUCLEOTIDE SEQUENCE [LARGE SCALE GENOMIC DNA]</scope>
    <source>
        <strain evidence="2">cv. UVA1</strain>
    </source>
</reference>
<sequence length="142" mass="17080">MLCNDALLVKQLWRVITKPQLLMSRIIKSMPWWKVRWLLQKGLQVEVRNGTSLRIQDHNWVLGIINMGPRIKQEFSGKTMWVKDLIDNEINSWNVHKVAEVFEIEDCEVVMQIQTINCDTEERWRWTLHKTEHKENVKKQIF</sequence>
<comment type="caution">
    <text evidence="1">The sequence shown here is derived from an EMBL/GenBank/DDBJ whole genome shotgun (WGS) entry which is preliminary data.</text>
</comment>
<dbReference type="EMBL" id="BKCP01002558">
    <property type="protein sequence ID" value="GER28409.1"/>
    <property type="molecule type" value="Genomic_DNA"/>
</dbReference>
<dbReference type="AlphaFoldDB" id="A0A5A7P6K5"/>
<accession>A0A5A7P6K5</accession>
<gene>
    <name evidence="1" type="ORF">STAS_04199</name>
</gene>
<name>A0A5A7P6K5_STRAF</name>
<evidence type="ECO:0000313" key="2">
    <source>
        <dbReference type="Proteomes" id="UP000325081"/>
    </source>
</evidence>
<keyword evidence="2" id="KW-1185">Reference proteome</keyword>
<protein>
    <submittedName>
        <fullName evidence="1">BTB/POZ domain-containing adapter forCUL3-mediated RhoA degradation protein 3</fullName>
    </submittedName>
</protein>
<dbReference type="OrthoDB" id="913718at2759"/>
<organism evidence="1 2">
    <name type="scientific">Striga asiatica</name>
    <name type="common">Asiatic witchweed</name>
    <name type="synonym">Buchnera asiatica</name>
    <dbReference type="NCBI Taxonomy" id="4170"/>
    <lineage>
        <taxon>Eukaryota</taxon>
        <taxon>Viridiplantae</taxon>
        <taxon>Streptophyta</taxon>
        <taxon>Embryophyta</taxon>
        <taxon>Tracheophyta</taxon>
        <taxon>Spermatophyta</taxon>
        <taxon>Magnoliopsida</taxon>
        <taxon>eudicotyledons</taxon>
        <taxon>Gunneridae</taxon>
        <taxon>Pentapetalae</taxon>
        <taxon>asterids</taxon>
        <taxon>lamiids</taxon>
        <taxon>Lamiales</taxon>
        <taxon>Orobanchaceae</taxon>
        <taxon>Buchnereae</taxon>
        <taxon>Striga</taxon>
    </lineage>
</organism>